<dbReference type="EMBL" id="JABEZX010000003">
    <property type="protein sequence ID" value="MBA0552449.1"/>
    <property type="molecule type" value="Genomic_DNA"/>
</dbReference>
<feature type="region of interest" description="Disordered" evidence="1">
    <location>
        <begin position="1"/>
        <end position="30"/>
    </location>
</feature>
<proteinExistence type="predicted"/>
<gene>
    <name evidence="2" type="ORF">Golob_023256</name>
</gene>
<name>A0A7J8LJ72_9ROSI</name>
<keyword evidence="3" id="KW-1185">Reference proteome</keyword>
<dbReference type="AlphaFoldDB" id="A0A7J8LJ72"/>
<dbReference type="Proteomes" id="UP000593572">
    <property type="component" value="Unassembled WGS sequence"/>
</dbReference>
<organism evidence="2 3">
    <name type="scientific">Gossypium lobatum</name>
    <dbReference type="NCBI Taxonomy" id="34289"/>
    <lineage>
        <taxon>Eukaryota</taxon>
        <taxon>Viridiplantae</taxon>
        <taxon>Streptophyta</taxon>
        <taxon>Embryophyta</taxon>
        <taxon>Tracheophyta</taxon>
        <taxon>Spermatophyta</taxon>
        <taxon>Magnoliopsida</taxon>
        <taxon>eudicotyledons</taxon>
        <taxon>Gunneridae</taxon>
        <taxon>Pentapetalae</taxon>
        <taxon>rosids</taxon>
        <taxon>malvids</taxon>
        <taxon>Malvales</taxon>
        <taxon>Malvaceae</taxon>
        <taxon>Malvoideae</taxon>
        <taxon>Gossypium</taxon>
    </lineage>
</organism>
<protein>
    <submittedName>
        <fullName evidence="2">Uncharacterized protein</fullName>
    </submittedName>
</protein>
<evidence type="ECO:0000313" key="2">
    <source>
        <dbReference type="EMBL" id="MBA0552449.1"/>
    </source>
</evidence>
<accession>A0A7J8LJ72</accession>
<comment type="caution">
    <text evidence="2">The sequence shown here is derived from an EMBL/GenBank/DDBJ whole genome shotgun (WGS) entry which is preliminary data.</text>
</comment>
<feature type="compositionally biased region" description="Acidic residues" evidence="1">
    <location>
        <begin position="1"/>
        <end position="13"/>
    </location>
</feature>
<evidence type="ECO:0000313" key="3">
    <source>
        <dbReference type="Proteomes" id="UP000593572"/>
    </source>
</evidence>
<evidence type="ECO:0000256" key="1">
    <source>
        <dbReference type="SAM" id="MobiDB-lite"/>
    </source>
</evidence>
<sequence>MAEEEGEVDEREDDDGRKEGEYEGDEDNVSVVGQGIAKMISTDTLVELLEATDSEKSNSIFDIVNLA</sequence>
<reference evidence="2 3" key="1">
    <citation type="journal article" date="2019" name="Genome Biol. Evol.">
        <title>Insights into the evolution of the New World diploid cottons (Gossypium, subgenus Houzingenia) based on genome sequencing.</title>
        <authorList>
            <person name="Grover C.E."/>
            <person name="Arick M.A. 2nd"/>
            <person name="Thrash A."/>
            <person name="Conover J.L."/>
            <person name="Sanders W.S."/>
            <person name="Peterson D.G."/>
            <person name="Frelichowski J.E."/>
            <person name="Scheffler J.A."/>
            <person name="Scheffler B.E."/>
            <person name="Wendel J.F."/>
        </authorList>
    </citation>
    <scope>NUCLEOTIDE SEQUENCE [LARGE SCALE GENOMIC DNA]</scope>
    <source>
        <strain evidence="2">157</strain>
        <tissue evidence="2">Leaf</tissue>
    </source>
</reference>